<sequence length="440" mass="46846">MAQQNMDADIRLADASASDIRHGLDGAPHARVLEALRALGPVADGASVAATTVADELKQPNSHSAVLRLELSDGAAREVFVKKVTARHLAHKPWADRRRSLAYARCELRFYREFAPGLDVGTPRVALLEDAGLEDLGDAEPPAAALETCGAVMWLETVRGGFEQASPLAPARAALVLDAAARFHASAWEDEAVLGRAAERLQRHGGSFALSIRNPKELERLEANWATFKANFAAVAPPGFFDAPGVADLGGRLKRAARFVSDELAPAPGDAFACLVHGDLKAMNVFLPTGDGERALLIDFASTGVGYGMADVAMHLAHAVFPLPADVEDGLIDGYLAALDAYGIDGTEGSPYYYTRGAARHHYRLGVVDYARFVVGRFWGAASPETFAAKAANRNVALVHRNVDAALAFVAKVDAYLRLVEADIASPPKPPPRGPPKVKP</sequence>
<dbReference type="Gene3D" id="3.90.1200.10">
    <property type="match status" value="1"/>
</dbReference>
<dbReference type="Proteomes" id="UP001363151">
    <property type="component" value="Unassembled WGS sequence"/>
</dbReference>
<evidence type="ECO:0000313" key="3">
    <source>
        <dbReference type="Proteomes" id="UP001363151"/>
    </source>
</evidence>
<protein>
    <submittedName>
        <fullName evidence="2">Phosphotransferase</fullName>
    </submittedName>
</protein>
<dbReference type="InterPro" id="IPR002575">
    <property type="entry name" value="Aminoglycoside_PTrfase"/>
</dbReference>
<feature type="domain" description="Aminoglycoside phosphotransferase" evidence="1">
    <location>
        <begin position="74"/>
        <end position="341"/>
    </location>
</feature>
<organism evidence="2 3">
    <name type="scientific">Aureococcus anophagefferens</name>
    <name type="common">Harmful bloom alga</name>
    <dbReference type="NCBI Taxonomy" id="44056"/>
    <lineage>
        <taxon>Eukaryota</taxon>
        <taxon>Sar</taxon>
        <taxon>Stramenopiles</taxon>
        <taxon>Ochrophyta</taxon>
        <taxon>Pelagophyceae</taxon>
        <taxon>Pelagomonadales</taxon>
        <taxon>Pelagomonadaceae</taxon>
        <taxon>Aureococcus</taxon>
    </lineage>
</organism>
<dbReference type="Pfam" id="PF01636">
    <property type="entry name" value="APH"/>
    <property type="match status" value="1"/>
</dbReference>
<dbReference type="EMBL" id="JBBJCI010000249">
    <property type="protein sequence ID" value="KAK7237542.1"/>
    <property type="molecule type" value="Genomic_DNA"/>
</dbReference>
<proteinExistence type="predicted"/>
<evidence type="ECO:0000313" key="2">
    <source>
        <dbReference type="EMBL" id="KAK7237542.1"/>
    </source>
</evidence>
<accession>A0ABR1FSU0</accession>
<gene>
    <name evidence="2" type="ORF">SO694_00099075</name>
</gene>
<reference evidence="2 3" key="1">
    <citation type="submission" date="2024-03" db="EMBL/GenBank/DDBJ databases">
        <title>Aureococcus anophagefferens CCMP1851 and Kratosvirus quantuckense: Draft genome of a second virus-susceptible host strain in the model system.</title>
        <authorList>
            <person name="Chase E."/>
            <person name="Truchon A.R."/>
            <person name="Schepens W."/>
            <person name="Wilhelm S.W."/>
        </authorList>
    </citation>
    <scope>NUCLEOTIDE SEQUENCE [LARGE SCALE GENOMIC DNA]</scope>
    <source>
        <strain evidence="2 3">CCMP1851</strain>
    </source>
</reference>
<dbReference type="InterPro" id="IPR011009">
    <property type="entry name" value="Kinase-like_dom_sf"/>
</dbReference>
<name>A0ABR1FSU0_AURAN</name>
<evidence type="ECO:0000259" key="1">
    <source>
        <dbReference type="Pfam" id="PF01636"/>
    </source>
</evidence>
<dbReference type="SUPFAM" id="SSF56112">
    <property type="entry name" value="Protein kinase-like (PK-like)"/>
    <property type="match status" value="1"/>
</dbReference>
<keyword evidence="3" id="KW-1185">Reference proteome</keyword>
<comment type="caution">
    <text evidence="2">The sequence shown here is derived from an EMBL/GenBank/DDBJ whole genome shotgun (WGS) entry which is preliminary data.</text>
</comment>